<dbReference type="EMBL" id="FN545188">
    <property type="protein sequence ID" value="CBA72795.1"/>
    <property type="molecule type" value="Genomic_DNA"/>
</dbReference>
<reference evidence="6" key="1">
    <citation type="journal article" date="2010" name="Insect Mol. Biol.">
        <title>The draft genome sequence of Arsenophonus nasoniae, son-killer bacterium of Nasonia vitripennis, reveals genes associated with virulence and symbiosis.</title>
        <authorList>
            <person name="Wilkes T."/>
            <person name="Darby A.C."/>
            <person name="Choi J."/>
            <person name="Colborne J.K."/>
            <person name="Werren J.H."/>
            <person name="Hurst G.D.D."/>
        </authorList>
    </citation>
    <scope>NUCLEOTIDE SEQUENCE</scope>
</reference>
<gene>
    <name evidence="6" type="primary">yopB</name>
    <name evidence="6" type="ORF">ARN_14250</name>
</gene>
<proteinExistence type="inferred from homology"/>
<comment type="similarity">
    <text evidence="2">Belongs to the invasin protein D family.</text>
</comment>
<dbReference type="Pfam" id="PF06511">
    <property type="entry name" value="T3SS_TC"/>
    <property type="match status" value="1"/>
</dbReference>
<evidence type="ECO:0000256" key="2">
    <source>
        <dbReference type="ARBA" id="ARBA00007741"/>
    </source>
</evidence>
<keyword evidence="5" id="KW-0175">Coiled coil</keyword>
<dbReference type="GO" id="GO:0005576">
    <property type="term" value="C:extracellular region"/>
    <property type="evidence" value="ECO:0007669"/>
    <property type="project" value="UniProtKB-SubCell"/>
</dbReference>
<name>D2TZ32_9GAMM</name>
<evidence type="ECO:0000256" key="5">
    <source>
        <dbReference type="ARBA" id="ARBA00023054"/>
    </source>
</evidence>
<accession>D2TZ32</accession>
<keyword evidence="4" id="KW-0843">Virulence</keyword>
<evidence type="ECO:0000256" key="3">
    <source>
        <dbReference type="ARBA" id="ARBA00022525"/>
    </source>
</evidence>
<organism evidence="6">
    <name type="scientific">Arsenophonus nasoniae</name>
    <name type="common">son-killer infecting Nasonia vitripennis</name>
    <dbReference type="NCBI Taxonomy" id="638"/>
    <lineage>
        <taxon>Bacteria</taxon>
        <taxon>Pseudomonadati</taxon>
        <taxon>Pseudomonadota</taxon>
        <taxon>Gammaproteobacteria</taxon>
        <taxon>Enterobacterales</taxon>
        <taxon>Morganellaceae</taxon>
        <taxon>Arsenophonus</taxon>
    </lineage>
</organism>
<dbReference type="InterPro" id="IPR009483">
    <property type="entry name" value="IpaD/BipD/SipD"/>
</dbReference>
<sequence>MKMEINNPVLNKASFFYKNDDNGDNTNSHYSQASHSKTVIANQDVELNQLEYLRNRNEDLVRKNKKLIQAMETPAGSEKANQQAEKINNNERLLSFADALRGGQQIESQEIASYLDILDYEGKNREVTARKIRKMRSAIDKYTEENIPGAKNSLFNNTNASQIKSSREIAISLYESITNINKDYLKVFQDSAKSYADALRELNEILASFKDAIKTDKDTIEFKFDETKKIIDKLIALKDKYKDRRLVPAEGYLKNQGEAEAWFRQLGLNNKKCIFDDGKNIYLKMDISFIDEIINQFPKVSDKKGEKKFLSDVKYNSARWAAWQSGFDQFKTEAQTISQTVTQKYSNANAIYDNVIKILTNTIRELQESNKSFLTI</sequence>
<evidence type="ECO:0000313" key="6">
    <source>
        <dbReference type="EMBL" id="CBA72795.1"/>
    </source>
</evidence>
<evidence type="ECO:0000256" key="1">
    <source>
        <dbReference type="ARBA" id="ARBA00004613"/>
    </source>
</evidence>
<protein>
    <submittedName>
        <fullName evidence="6">Type III secretion effector protein IpaD, SipD, SspD, YopB</fullName>
    </submittedName>
</protein>
<keyword evidence="3" id="KW-0964">Secreted</keyword>
<dbReference type="SUPFAM" id="SSF140693">
    <property type="entry name" value="IpaD-like"/>
    <property type="match status" value="1"/>
</dbReference>
<dbReference type="InterPro" id="IPR036708">
    <property type="entry name" value="BipD-like_sf"/>
</dbReference>
<dbReference type="AlphaFoldDB" id="D2TZ32"/>
<evidence type="ECO:0000256" key="4">
    <source>
        <dbReference type="ARBA" id="ARBA00023026"/>
    </source>
</evidence>
<dbReference type="Gene3D" id="1.20.1710.10">
    <property type="entry name" value="IpaD-like"/>
    <property type="match status" value="1"/>
</dbReference>
<comment type="subcellular location">
    <subcellularLocation>
        <location evidence="1">Secreted</location>
    </subcellularLocation>
</comment>